<dbReference type="PANTHER" id="PTHR45138:SF5">
    <property type="entry name" value="BIFUNCTIONAL PERIPLASMIC SUBSTRATE BINDING PROTEIN_CYTOPLASMIC DIGUANYLATE CYCLASE"/>
    <property type="match status" value="1"/>
</dbReference>
<keyword evidence="2" id="KW-0472">Membrane</keyword>
<dbReference type="PROSITE" id="PS50887">
    <property type="entry name" value="GGDEF"/>
    <property type="match status" value="1"/>
</dbReference>
<dbReference type="Pfam" id="PF00990">
    <property type="entry name" value="GGDEF"/>
    <property type="match status" value="1"/>
</dbReference>
<evidence type="ECO:0000313" key="5">
    <source>
        <dbReference type="EMBL" id="AIW21215.1"/>
    </source>
</evidence>
<dbReference type="EMBL" id="CP009618">
    <property type="protein sequence ID" value="AIW21215.1"/>
    <property type="molecule type" value="Genomic_DNA"/>
</dbReference>
<evidence type="ECO:0000256" key="3">
    <source>
        <dbReference type="SAM" id="SignalP"/>
    </source>
</evidence>
<dbReference type="GO" id="GO:1902201">
    <property type="term" value="P:negative regulation of bacterial-type flagellum-dependent cell motility"/>
    <property type="evidence" value="ECO:0007669"/>
    <property type="project" value="TreeGrafter"/>
</dbReference>
<dbReference type="Gene3D" id="3.30.70.270">
    <property type="match status" value="1"/>
</dbReference>
<sequence>MLRVFATMCMLLFLTSFASASNKQTLIVTNSKAWKPFSYINEEGEPAGILVDYWNEYGLKNNQNIEFLLLDWNDSLEAVRSGRADVHSGLLWSETRESFLDYNAPIMSIDTQLYISSRLMGSDVSLFLRGEHDHLVGVVKGAYEEEFTRLHFPNLNIISFRNNERMIDAAFAGEIDAFVADLQVANFYLHTTKGLNKFIGIRHLYSGNLRPAVSEGNLALQNHLSHGLKLISNEDKQRILGRWMYINTVYPDYLLPLAILMILLAGVAYIFILRFSVNAKTRELAKANQELRVLSETDPLTELSNRRHFVEEFQQRLVVPESIAVMIFDIDDFKVINDNFGHEVGDTVIRQVADAVRTVIKKDHLFGRIGGEEFALVVSGHSLGQVTTIAHKVCHSVRSVVIEDKAISVSLGCAYYPLTSFNITLSDADHLMYQAKSLGKDRAVIQQIALEELSEQKAVNYE</sequence>
<dbReference type="KEGG" id="vcy:IX92_19510"/>
<dbReference type="InterPro" id="IPR050469">
    <property type="entry name" value="Diguanylate_Cyclase"/>
</dbReference>
<keyword evidence="6" id="KW-1185">Reference proteome</keyword>
<dbReference type="Pfam" id="PF00497">
    <property type="entry name" value="SBP_bac_3"/>
    <property type="match status" value="1"/>
</dbReference>
<dbReference type="SUPFAM" id="SSF53850">
    <property type="entry name" value="Periplasmic binding protein-like II"/>
    <property type="match status" value="1"/>
</dbReference>
<evidence type="ECO:0000259" key="4">
    <source>
        <dbReference type="PROSITE" id="PS50887"/>
    </source>
</evidence>
<dbReference type="InterPro" id="IPR029787">
    <property type="entry name" value="Nucleotide_cyclase"/>
</dbReference>
<evidence type="ECO:0000256" key="2">
    <source>
        <dbReference type="SAM" id="Phobius"/>
    </source>
</evidence>
<dbReference type="NCBIfam" id="TIGR00254">
    <property type="entry name" value="GGDEF"/>
    <property type="match status" value="1"/>
</dbReference>
<dbReference type="GO" id="GO:0005886">
    <property type="term" value="C:plasma membrane"/>
    <property type="evidence" value="ECO:0007669"/>
    <property type="project" value="TreeGrafter"/>
</dbReference>
<keyword evidence="2" id="KW-0812">Transmembrane</keyword>
<dbReference type="GO" id="GO:0043709">
    <property type="term" value="P:cell adhesion involved in single-species biofilm formation"/>
    <property type="evidence" value="ECO:0007669"/>
    <property type="project" value="TreeGrafter"/>
</dbReference>
<dbReference type="CDD" id="cd01949">
    <property type="entry name" value="GGDEF"/>
    <property type="match status" value="1"/>
</dbReference>
<dbReference type="AlphaFoldDB" id="A0AAN0VZ33"/>
<dbReference type="EC" id="2.7.7.65" evidence="1"/>
<keyword evidence="3" id="KW-0732">Signal</keyword>
<keyword evidence="2" id="KW-1133">Transmembrane helix</keyword>
<reference evidence="5 6" key="1">
    <citation type="submission" date="2014-10" db="EMBL/GenBank/DDBJ databases">
        <title>The Complete Genome Sequence for the Shellfish Pathogen Vibrio coralliilyticus RE98 Isolated from a Shellfish Hatchery.</title>
        <authorList>
            <person name="Richards G.P."/>
            <person name="Bono J.L."/>
            <person name="Watson M.A."/>
            <person name="Needleman D.S."/>
        </authorList>
    </citation>
    <scope>NUCLEOTIDE SEQUENCE [LARGE SCALE GENOMIC DNA]</scope>
    <source>
        <strain evidence="5 6">RE98</strain>
    </source>
</reference>
<proteinExistence type="predicted"/>
<dbReference type="Proteomes" id="UP000030081">
    <property type="component" value="Chromosome 2"/>
</dbReference>
<protein>
    <recommendedName>
        <fullName evidence="1">diguanylate cyclase</fullName>
        <ecNumber evidence="1">2.7.7.65</ecNumber>
    </recommendedName>
</protein>
<evidence type="ECO:0000256" key="1">
    <source>
        <dbReference type="ARBA" id="ARBA00012528"/>
    </source>
</evidence>
<accession>A0AAN0VZ33</accession>
<dbReference type="SMART" id="SM00062">
    <property type="entry name" value="PBPb"/>
    <property type="match status" value="1"/>
</dbReference>
<dbReference type="InterPro" id="IPR000160">
    <property type="entry name" value="GGDEF_dom"/>
</dbReference>
<dbReference type="GO" id="GO:0052621">
    <property type="term" value="F:diguanylate cyclase activity"/>
    <property type="evidence" value="ECO:0007669"/>
    <property type="project" value="UniProtKB-EC"/>
</dbReference>
<feature type="chain" id="PRO_5042908700" description="diguanylate cyclase" evidence="3">
    <location>
        <begin position="21"/>
        <end position="462"/>
    </location>
</feature>
<feature type="signal peptide" evidence="3">
    <location>
        <begin position="1"/>
        <end position="20"/>
    </location>
</feature>
<dbReference type="Gene3D" id="3.40.190.10">
    <property type="entry name" value="Periplasmic binding protein-like II"/>
    <property type="match status" value="2"/>
</dbReference>
<dbReference type="InterPro" id="IPR001638">
    <property type="entry name" value="Solute-binding_3/MltF_N"/>
</dbReference>
<dbReference type="PANTHER" id="PTHR45138">
    <property type="entry name" value="REGULATORY COMPONENTS OF SENSORY TRANSDUCTION SYSTEM"/>
    <property type="match status" value="1"/>
</dbReference>
<gene>
    <name evidence="5" type="ORF">IX92_19510</name>
</gene>
<feature type="transmembrane region" description="Helical" evidence="2">
    <location>
        <begin position="253"/>
        <end position="272"/>
    </location>
</feature>
<dbReference type="InterPro" id="IPR043128">
    <property type="entry name" value="Rev_trsase/Diguanyl_cyclase"/>
</dbReference>
<dbReference type="SUPFAM" id="SSF55073">
    <property type="entry name" value="Nucleotide cyclase"/>
    <property type="match status" value="1"/>
</dbReference>
<name>A0AAN0VZ33_9VIBR</name>
<dbReference type="SMART" id="SM00267">
    <property type="entry name" value="GGDEF"/>
    <property type="match status" value="1"/>
</dbReference>
<dbReference type="CDD" id="cd13706">
    <property type="entry name" value="PBP2_HisK_like_1"/>
    <property type="match status" value="1"/>
</dbReference>
<evidence type="ECO:0000313" key="6">
    <source>
        <dbReference type="Proteomes" id="UP000030081"/>
    </source>
</evidence>
<organism evidence="5 6">
    <name type="scientific">Vibrio coralliilyticus</name>
    <dbReference type="NCBI Taxonomy" id="190893"/>
    <lineage>
        <taxon>Bacteria</taxon>
        <taxon>Pseudomonadati</taxon>
        <taxon>Pseudomonadota</taxon>
        <taxon>Gammaproteobacteria</taxon>
        <taxon>Vibrionales</taxon>
        <taxon>Vibrionaceae</taxon>
        <taxon>Vibrio</taxon>
    </lineage>
</organism>
<feature type="domain" description="GGDEF" evidence="4">
    <location>
        <begin position="321"/>
        <end position="448"/>
    </location>
</feature>